<dbReference type="EMBL" id="CAAALY010018073">
    <property type="protein sequence ID" value="VEL13538.1"/>
    <property type="molecule type" value="Genomic_DNA"/>
</dbReference>
<gene>
    <name evidence="1" type="ORF">PXEA_LOCUS6978</name>
</gene>
<proteinExistence type="predicted"/>
<accession>A0A448WJW3</accession>
<keyword evidence="2" id="KW-1185">Reference proteome</keyword>
<comment type="caution">
    <text evidence="1">The sequence shown here is derived from an EMBL/GenBank/DDBJ whole genome shotgun (WGS) entry which is preliminary data.</text>
</comment>
<organism evidence="1 2">
    <name type="scientific">Protopolystoma xenopodis</name>
    <dbReference type="NCBI Taxonomy" id="117903"/>
    <lineage>
        <taxon>Eukaryota</taxon>
        <taxon>Metazoa</taxon>
        <taxon>Spiralia</taxon>
        <taxon>Lophotrochozoa</taxon>
        <taxon>Platyhelminthes</taxon>
        <taxon>Monogenea</taxon>
        <taxon>Polyopisthocotylea</taxon>
        <taxon>Polystomatidea</taxon>
        <taxon>Polystomatidae</taxon>
        <taxon>Protopolystoma</taxon>
    </lineage>
</organism>
<name>A0A448WJW3_9PLAT</name>
<protein>
    <submittedName>
        <fullName evidence="1">Uncharacterized protein</fullName>
    </submittedName>
</protein>
<evidence type="ECO:0000313" key="1">
    <source>
        <dbReference type="EMBL" id="VEL13538.1"/>
    </source>
</evidence>
<evidence type="ECO:0000313" key="2">
    <source>
        <dbReference type="Proteomes" id="UP000784294"/>
    </source>
</evidence>
<reference evidence="1" key="1">
    <citation type="submission" date="2018-11" db="EMBL/GenBank/DDBJ databases">
        <authorList>
            <consortium name="Pathogen Informatics"/>
        </authorList>
    </citation>
    <scope>NUCLEOTIDE SEQUENCE</scope>
</reference>
<sequence length="131" mass="14809">MTHQFGQVGGWAELTLISQSWDVTAETVRSRDALLRYRWRTQLNFHLTLETGILRAAGHSCCRNLGNTNRLIPASFAWSNRLHFEKEADSTSLVAFSVLNSITSTTSNRIHEPHHFSQAGLYSYSTTVKRA</sequence>
<dbReference type="Proteomes" id="UP000784294">
    <property type="component" value="Unassembled WGS sequence"/>
</dbReference>
<dbReference type="AlphaFoldDB" id="A0A448WJW3"/>